<comment type="similarity">
    <text evidence="1">Belongs to the peptidase A1 family.</text>
</comment>
<keyword evidence="5" id="KW-1185">Reference proteome</keyword>
<dbReference type="EMBL" id="RWGY01000013">
    <property type="protein sequence ID" value="TVU26187.1"/>
    <property type="molecule type" value="Genomic_DNA"/>
</dbReference>
<reference evidence="4 5" key="1">
    <citation type="journal article" date="2019" name="Sci. Rep.">
        <title>A high-quality genome of Eragrostis curvula grass provides insights into Poaceae evolution and supports new strategies to enhance forage quality.</title>
        <authorList>
            <person name="Carballo J."/>
            <person name="Santos B.A.C.M."/>
            <person name="Zappacosta D."/>
            <person name="Garbus I."/>
            <person name="Selva J.P."/>
            <person name="Gallo C.A."/>
            <person name="Diaz A."/>
            <person name="Albertini E."/>
            <person name="Caccamo M."/>
            <person name="Echenique V."/>
        </authorList>
    </citation>
    <scope>NUCLEOTIDE SEQUENCE [LARGE SCALE GENOMIC DNA]</scope>
    <source>
        <strain evidence="5">cv. Victoria</strain>
        <tissue evidence="4">Leaf</tissue>
    </source>
</reference>
<evidence type="ECO:0000313" key="5">
    <source>
        <dbReference type="Proteomes" id="UP000324897"/>
    </source>
</evidence>
<dbReference type="Gramene" id="TVU26187">
    <property type="protein sequence ID" value="TVU26187"/>
    <property type="gene ID" value="EJB05_28723"/>
</dbReference>
<dbReference type="InterPro" id="IPR032861">
    <property type="entry name" value="TAXi_N"/>
</dbReference>
<dbReference type="InterPro" id="IPR001461">
    <property type="entry name" value="Aspartic_peptidase_A1"/>
</dbReference>
<feature type="signal peptide" evidence="2">
    <location>
        <begin position="1"/>
        <end position="23"/>
    </location>
</feature>
<dbReference type="PANTHER" id="PTHR13683:SF820">
    <property type="entry name" value="PEPTIDASE A1 DOMAIN-CONTAINING PROTEIN"/>
    <property type="match status" value="1"/>
</dbReference>
<dbReference type="GO" id="GO:0004190">
    <property type="term" value="F:aspartic-type endopeptidase activity"/>
    <property type="evidence" value="ECO:0007669"/>
    <property type="project" value="InterPro"/>
</dbReference>
<dbReference type="PANTHER" id="PTHR13683">
    <property type="entry name" value="ASPARTYL PROTEASES"/>
    <property type="match status" value="1"/>
</dbReference>
<evidence type="ECO:0000259" key="3">
    <source>
        <dbReference type="PROSITE" id="PS51767"/>
    </source>
</evidence>
<accession>A0A5J9USR9</accession>
<dbReference type="PROSITE" id="PS51767">
    <property type="entry name" value="PEPTIDASE_A1"/>
    <property type="match status" value="1"/>
</dbReference>
<dbReference type="Pfam" id="PF14543">
    <property type="entry name" value="TAXi_N"/>
    <property type="match status" value="1"/>
</dbReference>
<dbReference type="Gene3D" id="2.40.70.10">
    <property type="entry name" value="Acid Proteases"/>
    <property type="match status" value="1"/>
</dbReference>
<dbReference type="GO" id="GO:0006508">
    <property type="term" value="P:proteolysis"/>
    <property type="evidence" value="ECO:0007669"/>
    <property type="project" value="InterPro"/>
</dbReference>
<name>A0A5J9USR9_9POAL</name>
<feature type="domain" description="Peptidase A1" evidence="3">
    <location>
        <begin position="40"/>
        <end position="196"/>
    </location>
</feature>
<evidence type="ECO:0000256" key="2">
    <source>
        <dbReference type="SAM" id="SignalP"/>
    </source>
</evidence>
<sequence>MAARRASVLGLLLLLPLLPSASSSSMVFTLDGNVYPDGHLYVTVNIGEKEKEKPYFLDIDTGSNLSWLECDAGKGTCETCNKVPHPLYQVISKKLVPCARSLCNVVHGDLGTNKTCRDGPDQCGYDIHKFDGSRTLGVLLVDKFSFPMGHGSSARSDIAFGCGYNQVKKGNKRKVAVDGILGLGRGSVDLVSQLKR</sequence>
<protein>
    <recommendedName>
        <fullName evidence="3">Peptidase A1 domain-containing protein</fullName>
    </recommendedName>
</protein>
<dbReference type="InterPro" id="IPR033121">
    <property type="entry name" value="PEPTIDASE_A1"/>
</dbReference>
<comment type="caution">
    <text evidence="4">The sequence shown here is derived from an EMBL/GenBank/DDBJ whole genome shotgun (WGS) entry which is preliminary data.</text>
</comment>
<dbReference type="OrthoDB" id="2747330at2759"/>
<gene>
    <name evidence="4" type="ORF">EJB05_28723</name>
</gene>
<proteinExistence type="inferred from homology"/>
<keyword evidence="2" id="KW-0732">Signal</keyword>
<feature type="chain" id="PRO_5023852767" description="Peptidase A1 domain-containing protein" evidence="2">
    <location>
        <begin position="24"/>
        <end position="196"/>
    </location>
</feature>
<organism evidence="4 5">
    <name type="scientific">Eragrostis curvula</name>
    <name type="common">weeping love grass</name>
    <dbReference type="NCBI Taxonomy" id="38414"/>
    <lineage>
        <taxon>Eukaryota</taxon>
        <taxon>Viridiplantae</taxon>
        <taxon>Streptophyta</taxon>
        <taxon>Embryophyta</taxon>
        <taxon>Tracheophyta</taxon>
        <taxon>Spermatophyta</taxon>
        <taxon>Magnoliopsida</taxon>
        <taxon>Liliopsida</taxon>
        <taxon>Poales</taxon>
        <taxon>Poaceae</taxon>
        <taxon>PACMAD clade</taxon>
        <taxon>Chloridoideae</taxon>
        <taxon>Eragrostideae</taxon>
        <taxon>Eragrostidinae</taxon>
        <taxon>Eragrostis</taxon>
    </lineage>
</organism>
<dbReference type="Proteomes" id="UP000324897">
    <property type="component" value="Chromosome 2"/>
</dbReference>
<dbReference type="SUPFAM" id="SSF50630">
    <property type="entry name" value="Acid proteases"/>
    <property type="match status" value="1"/>
</dbReference>
<evidence type="ECO:0000313" key="4">
    <source>
        <dbReference type="EMBL" id="TVU26187.1"/>
    </source>
</evidence>
<dbReference type="InterPro" id="IPR021109">
    <property type="entry name" value="Peptidase_aspartic_dom_sf"/>
</dbReference>
<evidence type="ECO:0000256" key="1">
    <source>
        <dbReference type="ARBA" id="ARBA00007447"/>
    </source>
</evidence>
<dbReference type="AlphaFoldDB" id="A0A5J9USR9"/>